<dbReference type="NCBIfam" id="TIGR04057">
    <property type="entry name" value="SusC_RagA_signa"/>
    <property type="match status" value="1"/>
</dbReference>
<protein>
    <submittedName>
        <fullName evidence="3">SusC/RagA family TonB-linked outer membrane protein</fullName>
    </submittedName>
</protein>
<accession>A0ABW0IBE9</accession>
<dbReference type="Gene3D" id="2.60.40.1120">
    <property type="entry name" value="Carboxypeptidase-like, regulatory domain"/>
    <property type="match status" value="1"/>
</dbReference>
<proteinExistence type="inferred from homology"/>
<evidence type="ECO:0000256" key="1">
    <source>
        <dbReference type="PROSITE-ProRule" id="PRU01360"/>
    </source>
</evidence>
<dbReference type="Pfam" id="PF07715">
    <property type="entry name" value="Plug"/>
    <property type="match status" value="1"/>
</dbReference>
<feature type="domain" description="TonB-dependent receptor plug" evidence="2">
    <location>
        <begin position="218"/>
        <end position="329"/>
    </location>
</feature>
<dbReference type="Pfam" id="PF13715">
    <property type="entry name" value="CarbopepD_reg_2"/>
    <property type="match status" value="1"/>
</dbReference>
<comment type="subcellular location">
    <subcellularLocation>
        <location evidence="1">Cell outer membrane</location>
        <topology evidence="1">Multi-pass membrane protein</topology>
    </subcellularLocation>
</comment>
<dbReference type="Gene3D" id="3.55.50.30">
    <property type="match status" value="1"/>
</dbReference>
<dbReference type="EMBL" id="JBHSMA010000002">
    <property type="protein sequence ID" value="MFC5409467.1"/>
    <property type="molecule type" value="Genomic_DNA"/>
</dbReference>
<keyword evidence="4" id="KW-1185">Reference proteome</keyword>
<dbReference type="SUPFAM" id="SSF56935">
    <property type="entry name" value="Porins"/>
    <property type="match status" value="1"/>
</dbReference>
<dbReference type="SUPFAM" id="SSF49464">
    <property type="entry name" value="Carboxypeptidase regulatory domain-like"/>
    <property type="match status" value="1"/>
</dbReference>
<dbReference type="PROSITE" id="PS52016">
    <property type="entry name" value="TONB_DEPENDENT_REC_3"/>
    <property type="match status" value="1"/>
</dbReference>
<dbReference type="Gene3D" id="2.170.130.10">
    <property type="entry name" value="TonB-dependent receptor, plug domain"/>
    <property type="match status" value="1"/>
</dbReference>
<dbReference type="InterPro" id="IPR037066">
    <property type="entry name" value="Plug_dom_sf"/>
</dbReference>
<organism evidence="3 4">
    <name type="scientific">Larkinella bovis</name>
    <dbReference type="NCBI Taxonomy" id="683041"/>
    <lineage>
        <taxon>Bacteria</taxon>
        <taxon>Pseudomonadati</taxon>
        <taxon>Bacteroidota</taxon>
        <taxon>Cytophagia</taxon>
        <taxon>Cytophagales</taxon>
        <taxon>Spirosomataceae</taxon>
        <taxon>Larkinella</taxon>
    </lineage>
</organism>
<gene>
    <name evidence="3" type="ORF">ACFPMF_09125</name>
</gene>
<evidence type="ECO:0000313" key="3">
    <source>
        <dbReference type="EMBL" id="MFC5409467.1"/>
    </source>
</evidence>
<keyword evidence="1" id="KW-0812">Transmembrane</keyword>
<evidence type="ECO:0000259" key="2">
    <source>
        <dbReference type="Pfam" id="PF07715"/>
    </source>
</evidence>
<keyword evidence="1" id="KW-0813">Transport</keyword>
<evidence type="ECO:0000313" key="4">
    <source>
        <dbReference type="Proteomes" id="UP001596106"/>
    </source>
</evidence>
<sequence>MRVLLMPVVTGVLFANFTLAREPGTQDLLNTKVTLKMENRSIAEILNQIGKQVDLTFTYRTKLLPEQPVISVYYRNDRLSDVLNRLLTPINIKYRVIGKQVVLTPNEPESNSSATEPDLKSKAGAEIPITGTVTDDKGEKLPGVSILIKGSQRGTTTDTEGAFSLTVPTRETTLVFSFVGFSSQEITIGNRTRIDVVLTVDDKILDEVVVVGFGTQKKQSVVGSIVQASSEELKRNGNVTDLKQALTGNLPGLTTITSSGEPGGTASGESATAIFIRGRNTWNGGQPLIMVDGVERNMENIDVNEVATVSVLKDASATAVFGVKGANGVILITTKRGSEAKPQLSVSYNATALSVSRLPQKLDSYEAIMLRNEMIEREGVISPVSWGDYVPYDVALRYRRPQSDINTILYPNVDWKEAMFRDVSWSHRANLNVTGGTKFVKYFGSLAYLNESDMFKKYENNKNYDPSYGFNRFNFRSNLDFKVTGTTNIKVNLAGFFSQKNTNYSYASGTSGTNPLAWAAAYRFPPDVILPQYPDGSWGQSYSLPPEGLQNPVALVYNTGVWQRREVALNADFTLEQKLDFITKGLSVTGLLFYDNSMQTVGGITDQNHVRPEGNLPGKIVYPDRYTGEGQNPNEYTETTPVTAANAFDWVMSPWTINPEEVSSTFTGYLPIRRRLMYQLQTNYTRDFDKHHVGALALFKREQFAQGSMFPSYREDWVFRTTYDYDSRYLFEFNGAYNGSEKFGPGYRFDFFPSYAFGWNVTNEKFFKVSWINHLKFRYSAGTVGDDAGGARWAYQSQYAYGNSSLLNANPNEKSPYIWYKESIVGNPDIHWEKARKNNYGAELGFFNDLVQVNFDYFTENRTDIMISGTSRAIPPYFGATPPSANLGQVKSKGYELEVRVNKRFTSGVHLWGNLSYTHTQNKVLNRDDPALQAAYLKQAGYQIGQTRSLVNTGFYNNWDEVFASVPQQTNDLSKLPGYYNMLDFNGDGVITGNDDSVPFGHSDIPQNNYNATIGGGYKGFTLMLQFFAVNNVSRNIPLDNFYLYQNVLFSHVRDHWSRDNQDATSFLPRWKSQGQFIGNYFIYDGSFVRLRSAEVAYTFPKTVTSRLGVSSLRLFANGNNLFFWSKLPDDRESAASGGAASAGAYPTPRRFNIGIDLTF</sequence>
<dbReference type="InterPro" id="IPR023996">
    <property type="entry name" value="TonB-dep_OMP_SusC/RagA"/>
</dbReference>
<dbReference type="NCBIfam" id="TIGR04056">
    <property type="entry name" value="OMP_RagA_SusC"/>
    <property type="match status" value="1"/>
</dbReference>
<comment type="caution">
    <text evidence="3">The sequence shown here is derived from an EMBL/GenBank/DDBJ whole genome shotgun (WGS) entry which is preliminary data.</text>
</comment>
<dbReference type="InterPro" id="IPR012910">
    <property type="entry name" value="Plug_dom"/>
</dbReference>
<dbReference type="RefSeq" id="WP_379843451.1">
    <property type="nucleotide sequence ID" value="NZ_JBHSMA010000002.1"/>
</dbReference>
<keyword evidence="1" id="KW-1134">Transmembrane beta strand</keyword>
<comment type="similarity">
    <text evidence="1">Belongs to the TonB-dependent receptor family.</text>
</comment>
<dbReference type="Proteomes" id="UP001596106">
    <property type="component" value="Unassembled WGS sequence"/>
</dbReference>
<keyword evidence="1" id="KW-0998">Cell outer membrane</keyword>
<dbReference type="InterPro" id="IPR023997">
    <property type="entry name" value="TonB-dep_OMP_SusC/RagA_CS"/>
</dbReference>
<name>A0ABW0IBE9_9BACT</name>
<keyword evidence="1" id="KW-0472">Membrane</keyword>
<dbReference type="InterPro" id="IPR039426">
    <property type="entry name" value="TonB-dep_rcpt-like"/>
</dbReference>
<reference evidence="4" key="1">
    <citation type="journal article" date="2019" name="Int. J. Syst. Evol. Microbiol.">
        <title>The Global Catalogue of Microorganisms (GCM) 10K type strain sequencing project: providing services to taxonomists for standard genome sequencing and annotation.</title>
        <authorList>
            <consortium name="The Broad Institute Genomics Platform"/>
            <consortium name="The Broad Institute Genome Sequencing Center for Infectious Disease"/>
            <person name="Wu L."/>
            <person name="Ma J."/>
        </authorList>
    </citation>
    <scope>NUCLEOTIDE SEQUENCE [LARGE SCALE GENOMIC DNA]</scope>
    <source>
        <strain evidence="4">CCUG 55250</strain>
    </source>
</reference>
<dbReference type="InterPro" id="IPR008969">
    <property type="entry name" value="CarboxyPept-like_regulatory"/>
</dbReference>